<dbReference type="SUPFAM" id="SSF54631">
    <property type="entry name" value="CBS-domain pair"/>
    <property type="match status" value="1"/>
</dbReference>
<feature type="domain" description="CBS" evidence="3">
    <location>
        <begin position="13"/>
        <end position="70"/>
    </location>
</feature>
<proteinExistence type="predicted"/>
<evidence type="ECO:0000256" key="1">
    <source>
        <dbReference type="ARBA" id="ARBA00023122"/>
    </source>
</evidence>
<dbReference type="RefSeq" id="WP_407697114.1">
    <property type="nucleotide sequence ID" value="NZ_FQVN01000003.1"/>
</dbReference>
<dbReference type="InterPro" id="IPR051257">
    <property type="entry name" value="Diverse_CBS-Domain"/>
</dbReference>
<evidence type="ECO:0000256" key="2">
    <source>
        <dbReference type="PROSITE-ProRule" id="PRU00703"/>
    </source>
</evidence>
<dbReference type="CDD" id="cd04622">
    <property type="entry name" value="CBS_pair_HRP1_like"/>
    <property type="match status" value="1"/>
</dbReference>
<organism evidence="4 5">
    <name type="scientific">Streptoalloteichus hindustanus</name>
    <dbReference type="NCBI Taxonomy" id="2017"/>
    <lineage>
        <taxon>Bacteria</taxon>
        <taxon>Bacillati</taxon>
        <taxon>Actinomycetota</taxon>
        <taxon>Actinomycetes</taxon>
        <taxon>Pseudonocardiales</taxon>
        <taxon>Pseudonocardiaceae</taxon>
        <taxon>Streptoalloteichus</taxon>
    </lineage>
</organism>
<gene>
    <name evidence="4" type="ORF">SAMN05444320_103507</name>
</gene>
<dbReference type="PROSITE" id="PS51371">
    <property type="entry name" value="CBS"/>
    <property type="match status" value="2"/>
</dbReference>
<name>A0A1M5BCC7_STRHI</name>
<evidence type="ECO:0000259" key="3">
    <source>
        <dbReference type="PROSITE" id="PS51371"/>
    </source>
</evidence>
<evidence type="ECO:0000313" key="5">
    <source>
        <dbReference type="Proteomes" id="UP000184501"/>
    </source>
</evidence>
<keyword evidence="1 2" id="KW-0129">CBS domain</keyword>
<dbReference type="EMBL" id="FQVN01000003">
    <property type="protein sequence ID" value="SHF40179.1"/>
    <property type="molecule type" value="Genomic_DNA"/>
</dbReference>
<dbReference type="PANTHER" id="PTHR43080">
    <property type="entry name" value="CBS DOMAIN-CONTAINING PROTEIN CBSX3, MITOCHONDRIAL"/>
    <property type="match status" value="1"/>
</dbReference>
<protein>
    <submittedName>
        <fullName evidence="4">CBS domain-containing protein</fullName>
    </submittedName>
</protein>
<dbReference type="STRING" id="2017.SAMN05444320_103507"/>
<sequence length="146" mass="16455">MTTRQNLKARDIMHGEARCIGENGSLYEAARMMRDLDVGALPICGEDQRLKGMITDRDIVVRCCAEGHDLRNTRAGEFAGELHWIDADADLRDVLDLMENHQVKRVPVIDVKNGHRLVGMISESDLARNITDEQLAEFVSKIFTPH</sequence>
<evidence type="ECO:0000313" key="4">
    <source>
        <dbReference type="EMBL" id="SHF40179.1"/>
    </source>
</evidence>
<dbReference type="InterPro" id="IPR046342">
    <property type="entry name" value="CBS_dom_sf"/>
</dbReference>
<dbReference type="Pfam" id="PF00571">
    <property type="entry name" value="CBS"/>
    <property type="match status" value="2"/>
</dbReference>
<accession>A0A1M5BCC7</accession>
<dbReference type="Gene3D" id="3.10.580.10">
    <property type="entry name" value="CBS-domain"/>
    <property type="match status" value="1"/>
</dbReference>
<dbReference type="SMART" id="SM00116">
    <property type="entry name" value="CBS"/>
    <property type="match status" value="2"/>
</dbReference>
<feature type="domain" description="CBS" evidence="3">
    <location>
        <begin position="78"/>
        <end position="137"/>
    </location>
</feature>
<dbReference type="Proteomes" id="UP000184501">
    <property type="component" value="Unassembled WGS sequence"/>
</dbReference>
<dbReference type="AlphaFoldDB" id="A0A1M5BCC7"/>
<keyword evidence="5" id="KW-1185">Reference proteome</keyword>
<dbReference type="PANTHER" id="PTHR43080:SF2">
    <property type="entry name" value="CBS DOMAIN-CONTAINING PROTEIN"/>
    <property type="match status" value="1"/>
</dbReference>
<reference evidence="4 5" key="1">
    <citation type="submission" date="2016-11" db="EMBL/GenBank/DDBJ databases">
        <authorList>
            <person name="Jaros S."/>
            <person name="Januszkiewicz K."/>
            <person name="Wedrychowicz H."/>
        </authorList>
    </citation>
    <scope>NUCLEOTIDE SEQUENCE [LARGE SCALE GENOMIC DNA]</scope>
    <source>
        <strain evidence="4 5">DSM 44523</strain>
    </source>
</reference>
<dbReference type="InterPro" id="IPR000644">
    <property type="entry name" value="CBS_dom"/>
</dbReference>